<protein>
    <submittedName>
        <fullName evidence="2">Uncharacterized protein</fullName>
    </submittedName>
</protein>
<organism evidence="2 3">
    <name type="scientific">Daphnia pulex</name>
    <name type="common">Water flea</name>
    <dbReference type="NCBI Taxonomy" id="6669"/>
    <lineage>
        <taxon>Eukaryota</taxon>
        <taxon>Metazoa</taxon>
        <taxon>Ecdysozoa</taxon>
        <taxon>Arthropoda</taxon>
        <taxon>Crustacea</taxon>
        <taxon>Branchiopoda</taxon>
        <taxon>Diplostraca</taxon>
        <taxon>Cladocera</taxon>
        <taxon>Anomopoda</taxon>
        <taxon>Daphniidae</taxon>
        <taxon>Daphnia</taxon>
    </lineage>
</organism>
<gene>
    <name evidence="2" type="ORF">DAPPUDRAFT_340678</name>
</gene>
<dbReference type="HOGENOM" id="CLU_2017518_0_0_1"/>
<sequence length="123" mass="13868">MGSCDEEDCLQTRGISDSESKSDEDDSSSADDEIEDVTTEVTPEADSELQDEGAISFSQAADNVSILLSLKIRAPECTSGWAKRPKIGQMYETKYIEPYREIIESFYNLEEADKRNKKVRRKC</sequence>
<dbReference type="AlphaFoldDB" id="E9I4K2"/>
<keyword evidence="3" id="KW-1185">Reference proteome</keyword>
<name>E9I4K2_DAPPU</name>
<dbReference type="OrthoDB" id="145451at2759"/>
<evidence type="ECO:0000313" key="3">
    <source>
        <dbReference type="Proteomes" id="UP000000305"/>
    </source>
</evidence>
<proteinExistence type="predicted"/>
<evidence type="ECO:0000256" key="1">
    <source>
        <dbReference type="SAM" id="MobiDB-lite"/>
    </source>
</evidence>
<dbReference type="KEGG" id="dpx:DAPPUDRAFT_340678"/>
<dbReference type="InParanoid" id="E9I4K2"/>
<dbReference type="EMBL" id="GL735082">
    <property type="protein sequence ID" value="EFX61078.1"/>
    <property type="molecule type" value="Genomic_DNA"/>
</dbReference>
<feature type="compositionally biased region" description="Acidic residues" evidence="1">
    <location>
        <begin position="22"/>
        <end position="50"/>
    </location>
</feature>
<accession>E9I4K2</accession>
<feature type="region of interest" description="Disordered" evidence="1">
    <location>
        <begin position="1"/>
        <end position="50"/>
    </location>
</feature>
<reference evidence="2 3" key="1">
    <citation type="journal article" date="2011" name="Science">
        <title>The ecoresponsive genome of Daphnia pulex.</title>
        <authorList>
            <person name="Colbourne J.K."/>
            <person name="Pfrender M.E."/>
            <person name="Gilbert D."/>
            <person name="Thomas W.K."/>
            <person name="Tucker A."/>
            <person name="Oakley T.H."/>
            <person name="Tokishita S."/>
            <person name="Aerts A."/>
            <person name="Arnold G.J."/>
            <person name="Basu M.K."/>
            <person name="Bauer D.J."/>
            <person name="Caceres C.E."/>
            <person name="Carmel L."/>
            <person name="Casola C."/>
            <person name="Choi J.H."/>
            <person name="Detter J.C."/>
            <person name="Dong Q."/>
            <person name="Dusheyko S."/>
            <person name="Eads B.D."/>
            <person name="Frohlich T."/>
            <person name="Geiler-Samerotte K.A."/>
            <person name="Gerlach D."/>
            <person name="Hatcher P."/>
            <person name="Jogdeo S."/>
            <person name="Krijgsveld J."/>
            <person name="Kriventseva E.V."/>
            <person name="Kultz D."/>
            <person name="Laforsch C."/>
            <person name="Lindquist E."/>
            <person name="Lopez J."/>
            <person name="Manak J.R."/>
            <person name="Muller J."/>
            <person name="Pangilinan J."/>
            <person name="Patwardhan R.P."/>
            <person name="Pitluck S."/>
            <person name="Pritham E.J."/>
            <person name="Rechtsteiner A."/>
            <person name="Rho M."/>
            <person name="Rogozin I.B."/>
            <person name="Sakarya O."/>
            <person name="Salamov A."/>
            <person name="Schaack S."/>
            <person name="Shapiro H."/>
            <person name="Shiga Y."/>
            <person name="Skalitzky C."/>
            <person name="Smith Z."/>
            <person name="Souvorov A."/>
            <person name="Sung W."/>
            <person name="Tang Z."/>
            <person name="Tsuchiya D."/>
            <person name="Tu H."/>
            <person name="Vos H."/>
            <person name="Wang M."/>
            <person name="Wolf Y.I."/>
            <person name="Yamagata H."/>
            <person name="Yamada T."/>
            <person name="Ye Y."/>
            <person name="Shaw J.R."/>
            <person name="Andrews J."/>
            <person name="Crease T.J."/>
            <person name="Tang H."/>
            <person name="Lucas S.M."/>
            <person name="Robertson H.M."/>
            <person name="Bork P."/>
            <person name="Koonin E.V."/>
            <person name="Zdobnov E.M."/>
            <person name="Grigoriev I.V."/>
            <person name="Lynch M."/>
            <person name="Boore J.L."/>
        </authorList>
    </citation>
    <scope>NUCLEOTIDE SEQUENCE [LARGE SCALE GENOMIC DNA]</scope>
</reference>
<evidence type="ECO:0000313" key="2">
    <source>
        <dbReference type="EMBL" id="EFX61078.1"/>
    </source>
</evidence>
<dbReference type="Proteomes" id="UP000000305">
    <property type="component" value="Unassembled WGS sequence"/>
</dbReference>